<sequence>MLGDALVTLHTILAIVFLVALGRLLLKGRSHRVRLSLPVRQRIVPDR</sequence>
<keyword evidence="3" id="KW-1185">Reference proteome</keyword>
<dbReference type="EMBL" id="AWXZ01000012">
    <property type="protein sequence ID" value="ESR26997.1"/>
    <property type="molecule type" value="Genomic_DNA"/>
</dbReference>
<feature type="transmembrane region" description="Helical" evidence="1">
    <location>
        <begin position="6"/>
        <end position="26"/>
    </location>
</feature>
<evidence type="ECO:0000313" key="3">
    <source>
        <dbReference type="Proteomes" id="UP000017819"/>
    </source>
</evidence>
<name>V4R4X3_9HYPH</name>
<dbReference type="AlphaFoldDB" id="V4R4X3"/>
<reference evidence="2 3" key="1">
    <citation type="journal article" date="2014" name="Genome Announc.">
        <title>Draft Genome Sequence of Lutibaculum baratangense Strain AMV1T, Isolated from a Mud Volcano in Andamans, India.</title>
        <authorList>
            <person name="Singh A."/>
            <person name="Sreenivas A."/>
            <person name="Sathyanarayana Reddy G."/>
            <person name="Pinnaka A.K."/>
            <person name="Shivaji S."/>
        </authorList>
    </citation>
    <scope>NUCLEOTIDE SEQUENCE [LARGE SCALE GENOMIC DNA]</scope>
    <source>
        <strain evidence="2 3">AMV1</strain>
    </source>
</reference>
<evidence type="ECO:0000256" key="1">
    <source>
        <dbReference type="SAM" id="Phobius"/>
    </source>
</evidence>
<organism evidence="2 3">
    <name type="scientific">Lutibaculum baratangense AMV1</name>
    <dbReference type="NCBI Taxonomy" id="631454"/>
    <lineage>
        <taxon>Bacteria</taxon>
        <taxon>Pseudomonadati</taxon>
        <taxon>Pseudomonadota</taxon>
        <taxon>Alphaproteobacteria</taxon>
        <taxon>Hyphomicrobiales</taxon>
        <taxon>Tepidamorphaceae</taxon>
        <taxon>Lutibaculum</taxon>
    </lineage>
</organism>
<dbReference type="RefSeq" id="WP_023430574.1">
    <property type="nucleotide sequence ID" value="NZ_AWXZ01000012.1"/>
</dbReference>
<keyword evidence="1" id="KW-0472">Membrane</keyword>
<accession>V4R4X3</accession>
<comment type="caution">
    <text evidence="2">The sequence shown here is derived from an EMBL/GenBank/DDBJ whole genome shotgun (WGS) entry which is preliminary data.</text>
</comment>
<dbReference type="Proteomes" id="UP000017819">
    <property type="component" value="Unassembled WGS sequence"/>
</dbReference>
<keyword evidence="1" id="KW-0812">Transmembrane</keyword>
<gene>
    <name evidence="2" type="ORF">N177_0423</name>
</gene>
<proteinExistence type="predicted"/>
<protein>
    <submittedName>
        <fullName evidence="2">Uncharacterized protein</fullName>
    </submittedName>
</protein>
<keyword evidence="1" id="KW-1133">Transmembrane helix</keyword>
<evidence type="ECO:0000313" key="2">
    <source>
        <dbReference type="EMBL" id="ESR26997.1"/>
    </source>
</evidence>